<evidence type="ECO:0000256" key="4">
    <source>
        <dbReference type="ARBA" id="ARBA00022525"/>
    </source>
</evidence>
<name>A0A4R0RI40_9APHY</name>
<dbReference type="SUPFAM" id="SSF51011">
    <property type="entry name" value="Glycosyl hydrolase domain"/>
    <property type="match status" value="1"/>
</dbReference>
<dbReference type="Proteomes" id="UP000292702">
    <property type="component" value="Unassembled WGS sequence"/>
</dbReference>
<dbReference type="EC" id="3.2.1.22" evidence="9"/>
<dbReference type="InterPro" id="IPR000111">
    <property type="entry name" value="Glyco_hydro_27/36_CS"/>
</dbReference>
<dbReference type="Pfam" id="PF17801">
    <property type="entry name" value="Melibiase_C"/>
    <property type="match status" value="1"/>
</dbReference>
<dbReference type="EMBL" id="RWJN01000109">
    <property type="protein sequence ID" value="TCD67116.1"/>
    <property type="molecule type" value="Genomic_DNA"/>
</dbReference>
<dbReference type="InterPro" id="IPR002241">
    <property type="entry name" value="Glyco_hydro_27"/>
</dbReference>
<proteinExistence type="inferred from homology"/>
<dbReference type="InterPro" id="IPR017853">
    <property type="entry name" value="GH"/>
</dbReference>
<sequence length="485" mass="52498">MSFLSEAMRYDLLVVQTAAVAAIAQAGAWAQCLSGVGDCHVCSSTPALTAHTAHAFTHQNLDITTPALGNVAAAAPTAGPSKKTGKTPALGWNSWNAYRCNISETRLLAAANDMVSLGLKDAGYEYVNIDDCWSEMIRDPTTKRIVPDSVKFPNGISGAADQIHDLGLKIGIYSDAGTMTCAGYPGSLEFEDIDAATFNDWGIDCELTKYSQPEEVTEKAVIDLKYDNCNVPSNWTDTETPPHDNWYLSNSAIRFRQMAGALAAQTTHPIQLDLCIWGTAHVWDWGAKVGHSWRMAGDSTPDWNYIKSIISFNAQHLDAVDFFSHNDMDMMEIGNGNLTIEEQRTHFAAWCFMKSPILLGTDLGLLSASQIQIITNSELLAFSQDTTIGTPATILGKNTTDPPEFFSGTSEKGAHVFIVNTANSTETKRFAFDSVPGLSDAKRKASSFVVHDMWTGKDVGTFRASGEFSVAVAPHDTAAFLITPA</sequence>
<dbReference type="PANTHER" id="PTHR11452">
    <property type="entry name" value="ALPHA-GALACTOSIDASE/ALPHA-N-ACETYLGALACTOSAMINIDASE"/>
    <property type="match status" value="1"/>
</dbReference>
<gene>
    <name evidence="11" type="ORF">EIP91_000456</name>
</gene>
<evidence type="ECO:0000256" key="2">
    <source>
        <dbReference type="ARBA" id="ARBA00004613"/>
    </source>
</evidence>
<dbReference type="CDD" id="cd14792">
    <property type="entry name" value="GH27"/>
    <property type="match status" value="1"/>
</dbReference>
<evidence type="ECO:0000313" key="12">
    <source>
        <dbReference type="Proteomes" id="UP000292702"/>
    </source>
</evidence>
<dbReference type="PRINTS" id="PR00740">
    <property type="entry name" value="GLHYDRLASE27"/>
</dbReference>
<keyword evidence="8 9" id="KW-0326">Glycosidase</keyword>
<keyword evidence="9" id="KW-1015">Disulfide bond</keyword>
<comment type="subcellular location">
    <subcellularLocation>
        <location evidence="2">Secreted</location>
    </subcellularLocation>
</comment>
<dbReference type="SUPFAM" id="SSF51445">
    <property type="entry name" value="(Trans)glycosidases"/>
    <property type="match status" value="1"/>
</dbReference>
<evidence type="ECO:0000256" key="7">
    <source>
        <dbReference type="ARBA" id="ARBA00023180"/>
    </source>
</evidence>
<dbReference type="PROSITE" id="PS00512">
    <property type="entry name" value="ALPHA_GALACTOSIDASE"/>
    <property type="match status" value="1"/>
</dbReference>
<dbReference type="Pfam" id="PF16499">
    <property type="entry name" value="Melibiase_2"/>
    <property type="match status" value="2"/>
</dbReference>
<evidence type="ECO:0000256" key="3">
    <source>
        <dbReference type="ARBA" id="ARBA00009743"/>
    </source>
</evidence>
<keyword evidence="5" id="KW-0732">Signal</keyword>
<dbReference type="InterPro" id="IPR013780">
    <property type="entry name" value="Glyco_hydro_b"/>
</dbReference>
<dbReference type="GO" id="GO:0005576">
    <property type="term" value="C:extracellular region"/>
    <property type="evidence" value="ECO:0007669"/>
    <property type="project" value="UniProtKB-SubCell"/>
</dbReference>
<evidence type="ECO:0000313" key="11">
    <source>
        <dbReference type="EMBL" id="TCD67116.1"/>
    </source>
</evidence>
<comment type="catalytic activity">
    <reaction evidence="1 9">
        <text>Hydrolysis of terminal, non-reducing alpha-D-galactose residues in alpha-D-galactosides, including galactose oligosaccharides, galactomannans and galactolipids.</text>
        <dbReference type="EC" id="3.2.1.22"/>
    </reaction>
</comment>
<keyword evidence="4" id="KW-0964">Secreted</keyword>
<protein>
    <recommendedName>
        <fullName evidence="9">Alpha-galactosidase</fullName>
        <ecNumber evidence="9">3.2.1.22</ecNumber>
    </recommendedName>
    <alternativeName>
        <fullName evidence="9">Melibiase</fullName>
    </alternativeName>
</protein>
<evidence type="ECO:0000256" key="5">
    <source>
        <dbReference type="ARBA" id="ARBA00022729"/>
    </source>
</evidence>
<comment type="similarity">
    <text evidence="3 9">Belongs to the glycosyl hydrolase 27 family.</text>
</comment>
<dbReference type="InterPro" id="IPR041233">
    <property type="entry name" value="Melibiase_C"/>
</dbReference>
<feature type="domain" description="Alpha galactosidase C-terminal" evidence="10">
    <location>
        <begin position="401"/>
        <end position="481"/>
    </location>
</feature>
<dbReference type="InterPro" id="IPR013785">
    <property type="entry name" value="Aldolase_TIM"/>
</dbReference>
<keyword evidence="7" id="KW-0325">Glycoprotein</keyword>
<evidence type="ECO:0000256" key="9">
    <source>
        <dbReference type="RuleBase" id="RU361168"/>
    </source>
</evidence>
<evidence type="ECO:0000256" key="6">
    <source>
        <dbReference type="ARBA" id="ARBA00022801"/>
    </source>
</evidence>
<dbReference type="GO" id="GO:0005975">
    <property type="term" value="P:carbohydrate metabolic process"/>
    <property type="evidence" value="ECO:0007669"/>
    <property type="project" value="InterPro"/>
</dbReference>
<dbReference type="GO" id="GO:0004557">
    <property type="term" value="F:alpha-galactosidase activity"/>
    <property type="evidence" value="ECO:0007669"/>
    <property type="project" value="UniProtKB-EC"/>
</dbReference>
<dbReference type="STRING" id="92696.A0A4R0RI40"/>
<evidence type="ECO:0000259" key="10">
    <source>
        <dbReference type="Pfam" id="PF17801"/>
    </source>
</evidence>
<dbReference type="Gene3D" id="3.20.20.70">
    <property type="entry name" value="Aldolase class I"/>
    <property type="match status" value="1"/>
</dbReference>
<organism evidence="11 12">
    <name type="scientific">Steccherinum ochraceum</name>
    <dbReference type="NCBI Taxonomy" id="92696"/>
    <lineage>
        <taxon>Eukaryota</taxon>
        <taxon>Fungi</taxon>
        <taxon>Dikarya</taxon>
        <taxon>Basidiomycota</taxon>
        <taxon>Agaricomycotina</taxon>
        <taxon>Agaricomycetes</taxon>
        <taxon>Polyporales</taxon>
        <taxon>Steccherinaceae</taxon>
        <taxon>Steccherinum</taxon>
    </lineage>
</organism>
<reference evidence="11 12" key="1">
    <citation type="submission" date="2018-11" db="EMBL/GenBank/DDBJ databases">
        <title>Genome assembly of Steccherinum ochraceum LE-BIN_3174, the white-rot fungus of the Steccherinaceae family (The Residual Polyporoid clade, Polyporales, Basidiomycota).</title>
        <authorList>
            <person name="Fedorova T.V."/>
            <person name="Glazunova O.A."/>
            <person name="Landesman E.O."/>
            <person name="Moiseenko K.V."/>
            <person name="Psurtseva N.V."/>
            <person name="Savinova O.S."/>
            <person name="Shakhova N.V."/>
            <person name="Tyazhelova T.V."/>
            <person name="Vasina D.V."/>
        </authorList>
    </citation>
    <scope>NUCLEOTIDE SEQUENCE [LARGE SCALE GENOMIC DNA]</scope>
    <source>
        <strain evidence="11 12">LE-BIN_3174</strain>
    </source>
</reference>
<evidence type="ECO:0000256" key="8">
    <source>
        <dbReference type="ARBA" id="ARBA00023295"/>
    </source>
</evidence>
<dbReference type="Gene3D" id="2.60.40.1180">
    <property type="entry name" value="Golgi alpha-mannosidase II"/>
    <property type="match status" value="1"/>
</dbReference>
<keyword evidence="12" id="KW-1185">Reference proteome</keyword>
<dbReference type="OrthoDB" id="5795902at2759"/>
<evidence type="ECO:0000256" key="1">
    <source>
        <dbReference type="ARBA" id="ARBA00001255"/>
    </source>
</evidence>
<comment type="caution">
    <text evidence="11">The sequence shown here is derived from an EMBL/GenBank/DDBJ whole genome shotgun (WGS) entry which is preliminary data.</text>
</comment>
<keyword evidence="6 9" id="KW-0378">Hydrolase</keyword>
<dbReference type="AlphaFoldDB" id="A0A4R0RI40"/>
<dbReference type="PANTHER" id="PTHR11452:SF61">
    <property type="entry name" value="ALPHA-GALACTOSIDASE B-RELATED"/>
    <property type="match status" value="1"/>
</dbReference>
<accession>A0A4R0RI40</accession>